<reference evidence="8 9" key="1">
    <citation type="submission" date="2014-03" db="EMBL/GenBank/DDBJ databases">
        <title>Genomics of Bifidobacteria.</title>
        <authorList>
            <person name="Ventura M."/>
            <person name="Milani C."/>
            <person name="Lugli G.A."/>
        </authorList>
    </citation>
    <scope>NUCLEOTIDE SEQUENCE [LARGE SCALE GENOMIC DNA]</scope>
    <source>
        <strain evidence="8 9">DSM 23969</strain>
    </source>
</reference>
<dbReference type="EC" id="3.2.1.37" evidence="8"/>
<dbReference type="eggNOG" id="COG3507">
    <property type="taxonomic scope" value="Bacteria"/>
</dbReference>
<organism evidence="8 9">
    <name type="scientific">Bifidobacterium biavatii DSM 23969</name>
    <dbReference type="NCBI Taxonomy" id="1437608"/>
    <lineage>
        <taxon>Bacteria</taxon>
        <taxon>Bacillati</taxon>
        <taxon>Actinomycetota</taxon>
        <taxon>Actinomycetes</taxon>
        <taxon>Bifidobacteriales</taxon>
        <taxon>Bifidobacteriaceae</taxon>
        <taxon>Bifidobacterium</taxon>
    </lineage>
</organism>
<dbReference type="InterPro" id="IPR041542">
    <property type="entry name" value="GH43_C2"/>
</dbReference>
<evidence type="ECO:0000313" key="9">
    <source>
        <dbReference type="Proteomes" id="UP000029108"/>
    </source>
</evidence>
<dbReference type="InterPro" id="IPR006710">
    <property type="entry name" value="Glyco_hydro_43"/>
</dbReference>
<dbReference type="SUPFAM" id="SSF49899">
    <property type="entry name" value="Concanavalin A-like lectins/glucanases"/>
    <property type="match status" value="1"/>
</dbReference>
<proteinExistence type="inferred from homology"/>
<dbReference type="InterPro" id="IPR023296">
    <property type="entry name" value="Glyco_hydro_beta-prop_sf"/>
</dbReference>
<comment type="similarity">
    <text evidence="1 6">Belongs to the glycosyl hydrolase 43 family.</text>
</comment>
<evidence type="ECO:0000256" key="5">
    <source>
        <dbReference type="PIRSR" id="PIRSR606710-2"/>
    </source>
</evidence>
<feature type="active site" description="Proton donor" evidence="4">
    <location>
        <position position="186"/>
    </location>
</feature>
<dbReference type="InterPro" id="IPR013320">
    <property type="entry name" value="ConA-like_dom_sf"/>
</dbReference>
<evidence type="ECO:0000259" key="7">
    <source>
        <dbReference type="Pfam" id="PF17851"/>
    </source>
</evidence>
<comment type="caution">
    <text evidence="8">The sequence shown here is derived from an EMBL/GenBank/DDBJ whole genome shotgun (WGS) entry which is preliminary data.</text>
</comment>
<dbReference type="Gene3D" id="2.115.10.20">
    <property type="entry name" value="Glycosyl hydrolase domain, family 43"/>
    <property type="match status" value="1"/>
</dbReference>
<dbReference type="Gene3D" id="2.60.120.200">
    <property type="match status" value="1"/>
</dbReference>
<sequence length="555" mass="62422">MTTMITNPILPGFHPDSSALRVGDDYYIATSTFEWWPGIDIYHSRDLVNWEWVASPVNRESQVDLRGNYDSGSLWAPHLSYADGKFWLVYTDVKTYAPFKDTLNYVITAPSITGPWSEPHFLTASGFDPAIFHDDGRKWFLNMLYDYRPGHQMFAGTVIQEFDPTTMKLIGERKHFYKGTKLGVCEGPQILKRNGWYYLLCAAGGTGYMHAATVARARSLEGPFEDSPYTPLMTTRDEPTNPLQKSGHCCFLQIGDEWYVTQICGRPLTERGNCTLGRETAIQKIYWTEDGWPRLINDTISPDLLVPAPAVSQGVVQKTDRSERIDFAPDAAAQACAPLTSVTDPAIPPSFKTLRCALSAEKDYSLTARPGWLRLYGDQSLRSQHHQVLFARRWEAYDFDADTVIDFDPANYQQVAGLILYYDTQNWIYAYVSFDSEGTDRRILQVLRCDHEELTYGSDAVALDDGPVRVKVEVRHAVANFYYAQGDGVADASGSAEPGWKPLGGDQPADHISDDYVERTIKGCAFTGGMVGICAQDMDAKQSHADFKYFDYQEQ</sequence>
<dbReference type="RefSeq" id="WP_033492422.1">
    <property type="nucleotide sequence ID" value="NZ_JDUU01000003.1"/>
</dbReference>
<dbReference type="Pfam" id="PF17851">
    <property type="entry name" value="GH43_C2"/>
    <property type="match status" value="1"/>
</dbReference>
<protein>
    <submittedName>
        <fullName evidence="8">Xylan 1,4-beta-xylosidase</fullName>
        <ecNumber evidence="8">3.2.1.37</ecNumber>
    </submittedName>
</protein>
<name>A0A087A4T8_9BIFI</name>
<dbReference type="Pfam" id="PF04616">
    <property type="entry name" value="Glyco_hydro_43"/>
    <property type="match status" value="1"/>
</dbReference>
<evidence type="ECO:0000313" key="8">
    <source>
        <dbReference type="EMBL" id="KFI53788.1"/>
    </source>
</evidence>
<feature type="domain" description="Beta-xylosidase C-terminal Concanavalin A-like" evidence="7">
    <location>
        <begin position="361"/>
        <end position="553"/>
    </location>
</feature>
<dbReference type="EMBL" id="JGYN01000002">
    <property type="protein sequence ID" value="KFI53788.1"/>
    <property type="molecule type" value="Genomic_DNA"/>
</dbReference>
<keyword evidence="9" id="KW-1185">Reference proteome</keyword>
<evidence type="ECO:0000256" key="3">
    <source>
        <dbReference type="ARBA" id="ARBA00023295"/>
    </source>
</evidence>
<feature type="site" description="Important for catalytic activity, responsible for pKa modulation of the active site Glu and correct orientation of both the proton donor and substrate" evidence="5">
    <location>
        <position position="128"/>
    </location>
</feature>
<dbReference type="PANTHER" id="PTHR42812:SF12">
    <property type="entry name" value="BETA-XYLOSIDASE-RELATED"/>
    <property type="match status" value="1"/>
</dbReference>
<feature type="active site" description="Proton acceptor" evidence="4">
    <location>
        <position position="16"/>
    </location>
</feature>
<dbReference type="SUPFAM" id="SSF75005">
    <property type="entry name" value="Arabinanase/levansucrase/invertase"/>
    <property type="match status" value="1"/>
</dbReference>
<dbReference type="PANTHER" id="PTHR42812">
    <property type="entry name" value="BETA-XYLOSIDASE"/>
    <property type="match status" value="1"/>
</dbReference>
<evidence type="ECO:0000256" key="4">
    <source>
        <dbReference type="PIRSR" id="PIRSR606710-1"/>
    </source>
</evidence>
<accession>A0A087A4T8</accession>
<keyword evidence="2 6" id="KW-0378">Hydrolase</keyword>
<dbReference type="Proteomes" id="UP000029108">
    <property type="component" value="Unassembled WGS sequence"/>
</dbReference>
<evidence type="ECO:0000256" key="1">
    <source>
        <dbReference type="ARBA" id="ARBA00009865"/>
    </source>
</evidence>
<dbReference type="GO" id="GO:0009044">
    <property type="term" value="F:xylan 1,4-beta-xylosidase activity"/>
    <property type="evidence" value="ECO:0007669"/>
    <property type="project" value="UniProtKB-EC"/>
</dbReference>
<keyword evidence="3 6" id="KW-0326">Glycosidase</keyword>
<dbReference type="AlphaFoldDB" id="A0A087A4T8"/>
<dbReference type="CDD" id="cd09000">
    <property type="entry name" value="GH43_SXA-like"/>
    <property type="match status" value="1"/>
</dbReference>
<dbReference type="InterPro" id="IPR051795">
    <property type="entry name" value="Glycosyl_Hydrlase_43"/>
</dbReference>
<evidence type="ECO:0000256" key="6">
    <source>
        <dbReference type="RuleBase" id="RU361187"/>
    </source>
</evidence>
<dbReference type="GO" id="GO:0005975">
    <property type="term" value="P:carbohydrate metabolic process"/>
    <property type="evidence" value="ECO:0007669"/>
    <property type="project" value="InterPro"/>
</dbReference>
<evidence type="ECO:0000256" key="2">
    <source>
        <dbReference type="ARBA" id="ARBA00022801"/>
    </source>
</evidence>
<dbReference type="STRING" id="1437608.GCA_000771645_01584"/>
<gene>
    <name evidence="8" type="ORF">BBIA_1385</name>
</gene>